<keyword evidence="9" id="KW-1185">Reference proteome</keyword>
<protein>
    <submittedName>
        <fullName evidence="8">TolC family protein</fullName>
    </submittedName>
</protein>
<reference evidence="8 9" key="1">
    <citation type="submission" date="2023-05" db="EMBL/GenBank/DDBJ databases">
        <title>Genome sequence of Pinibacter sp. MAH-24.</title>
        <authorList>
            <person name="Huq M.A."/>
        </authorList>
    </citation>
    <scope>NUCLEOTIDE SEQUENCE [LARGE SCALE GENOMIC DNA]</scope>
    <source>
        <strain evidence="8 9">MAH-24</strain>
    </source>
</reference>
<evidence type="ECO:0000256" key="7">
    <source>
        <dbReference type="ARBA" id="ARBA00023237"/>
    </source>
</evidence>
<evidence type="ECO:0000313" key="8">
    <source>
        <dbReference type="EMBL" id="MDI3319030.1"/>
    </source>
</evidence>
<name>A0ABT6R900_9BACT</name>
<keyword evidence="3" id="KW-0813">Transport</keyword>
<evidence type="ECO:0000256" key="6">
    <source>
        <dbReference type="ARBA" id="ARBA00023136"/>
    </source>
</evidence>
<gene>
    <name evidence="8" type="ORF">QJ048_04565</name>
</gene>
<dbReference type="SUPFAM" id="SSF56954">
    <property type="entry name" value="Outer membrane efflux proteins (OEP)"/>
    <property type="match status" value="1"/>
</dbReference>
<keyword evidence="6" id="KW-0472">Membrane</keyword>
<evidence type="ECO:0000256" key="5">
    <source>
        <dbReference type="ARBA" id="ARBA00022692"/>
    </source>
</evidence>
<comment type="similarity">
    <text evidence="2">Belongs to the outer membrane factor (OMF) (TC 1.B.17) family.</text>
</comment>
<dbReference type="PANTHER" id="PTHR30026:SF20">
    <property type="entry name" value="OUTER MEMBRANE PROTEIN TOLC"/>
    <property type="match status" value="1"/>
</dbReference>
<evidence type="ECO:0000256" key="3">
    <source>
        <dbReference type="ARBA" id="ARBA00022448"/>
    </source>
</evidence>
<sequence length="441" mass="50331">MKKKETGLLWVFLVISVLRINAQTTDSTRFDLDECIQYALRHQPAYKQANMDIDIANEQVKVALADWLPQVNFNYNLQHYTQLPVSLVPDANGVKKPVKFGAPNTSTLGFSLNQSIFNRDVLLASRTANDVRTQARQNSTGYKIDLVANVSRAYYDVLLSQKRIEVLVADTERLAKSLKDAYSQFNAGLTDKTDYKRAIISLNNSKAELFSSQQGIKAKYEYLKQQMGYDSTVNIAIQADKSKLEEKIIVDTSAGINYDNRIEYQLLKTQQRLQTANLKYYKWGFLPSVGAFGNYNLVYQNDEFAKLYSTDYPNSLFGLTVAVPLFQGTKRIHQVRQAELELKRMDWDFLALKKSINTEYTTAIAVYKANMNNYLVLKENMDLANDVYNIIDLQYKEGIKTYLEVIVAQSDLRTAQLNYFNALFEVLSSKIDVDRALGLIQ</sequence>
<evidence type="ECO:0000256" key="4">
    <source>
        <dbReference type="ARBA" id="ARBA00022452"/>
    </source>
</evidence>
<keyword evidence="7" id="KW-0998">Cell outer membrane</keyword>
<dbReference type="Pfam" id="PF02321">
    <property type="entry name" value="OEP"/>
    <property type="match status" value="2"/>
</dbReference>
<dbReference type="PANTHER" id="PTHR30026">
    <property type="entry name" value="OUTER MEMBRANE PROTEIN TOLC"/>
    <property type="match status" value="1"/>
</dbReference>
<dbReference type="Proteomes" id="UP001226434">
    <property type="component" value="Unassembled WGS sequence"/>
</dbReference>
<keyword evidence="5" id="KW-0812">Transmembrane</keyword>
<organism evidence="8 9">
    <name type="scientific">Pinibacter soli</name>
    <dbReference type="NCBI Taxonomy" id="3044211"/>
    <lineage>
        <taxon>Bacteria</taxon>
        <taxon>Pseudomonadati</taxon>
        <taxon>Bacteroidota</taxon>
        <taxon>Chitinophagia</taxon>
        <taxon>Chitinophagales</taxon>
        <taxon>Chitinophagaceae</taxon>
        <taxon>Pinibacter</taxon>
    </lineage>
</organism>
<evidence type="ECO:0000256" key="2">
    <source>
        <dbReference type="ARBA" id="ARBA00007613"/>
    </source>
</evidence>
<comment type="subcellular location">
    <subcellularLocation>
        <location evidence="1">Cell outer membrane</location>
    </subcellularLocation>
</comment>
<dbReference type="InterPro" id="IPR051906">
    <property type="entry name" value="TolC-like"/>
</dbReference>
<dbReference type="RefSeq" id="WP_282333146.1">
    <property type="nucleotide sequence ID" value="NZ_JASBRG010000003.1"/>
</dbReference>
<keyword evidence="4" id="KW-1134">Transmembrane beta strand</keyword>
<accession>A0ABT6R900</accession>
<dbReference type="InterPro" id="IPR003423">
    <property type="entry name" value="OMP_efflux"/>
</dbReference>
<dbReference type="Gene3D" id="1.20.1600.10">
    <property type="entry name" value="Outer membrane efflux proteins (OEP)"/>
    <property type="match status" value="1"/>
</dbReference>
<dbReference type="EMBL" id="JASBRG010000003">
    <property type="protein sequence ID" value="MDI3319030.1"/>
    <property type="molecule type" value="Genomic_DNA"/>
</dbReference>
<comment type="caution">
    <text evidence="8">The sequence shown here is derived from an EMBL/GenBank/DDBJ whole genome shotgun (WGS) entry which is preliminary data.</text>
</comment>
<evidence type="ECO:0000256" key="1">
    <source>
        <dbReference type="ARBA" id="ARBA00004442"/>
    </source>
</evidence>
<proteinExistence type="inferred from homology"/>
<evidence type="ECO:0000313" key="9">
    <source>
        <dbReference type="Proteomes" id="UP001226434"/>
    </source>
</evidence>